<dbReference type="RefSeq" id="WP_092102132.1">
    <property type="nucleotide sequence ID" value="NZ_FOOT01000004.1"/>
</dbReference>
<keyword evidence="3" id="KW-0106">Calcium</keyword>
<dbReference type="InterPro" id="IPR014718">
    <property type="entry name" value="GH-type_carb-bd"/>
</dbReference>
<protein>
    <submittedName>
        <fullName evidence="4">Galactose mutarotase</fullName>
    </submittedName>
</protein>
<proteinExistence type="predicted"/>
<dbReference type="OrthoDB" id="9795355at2"/>
<dbReference type="AlphaFoldDB" id="A0A1I2VKH3"/>
<dbReference type="PANTHER" id="PTHR11122">
    <property type="entry name" value="APOSPORY-ASSOCIATED PROTEIN C-RELATED"/>
    <property type="match status" value="1"/>
</dbReference>
<sequence length="291" mass="33984">MLYFLENDNYKVGIDTLGAELHHFIKKDDNLEFIWQADPQVWTGHAPNLFPIVGELPGQQYTFEGQQYDMKRHGFARRKEFEVVEEQHDKLVFQLTEDEETLQQYPFEFRLLVAYTLEWNKLSVTYHVANTGGQALYFSIGAHPGFNVPLYPNEKYEDYFIEFEKEETLHRYLLSEDGLQNGDTESVMEQERVLPLKSSYFYKDALVFKEVQSEKVVLGSHKNPRRVEMEFEGFPYLGIWGKPEYPRYVCIEPWCGIAGRVGESGDITEKEGINQLAPEQSFARTYTITVL</sequence>
<reference evidence="5" key="1">
    <citation type="submission" date="2016-10" db="EMBL/GenBank/DDBJ databases">
        <authorList>
            <person name="Varghese N."/>
            <person name="Submissions S."/>
        </authorList>
    </citation>
    <scope>NUCLEOTIDE SEQUENCE [LARGE SCALE GENOMIC DNA]</scope>
    <source>
        <strain evidence="5">LP51</strain>
    </source>
</reference>
<evidence type="ECO:0000256" key="3">
    <source>
        <dbReference type="ARBA" id="ARBA00022837"/>
    </source>
</evidence>
<evidence type="ECO:0000256" key="2">
    <source>
        <dbReference type="ARBA" id="ARBA00011245"/>
    </source>
</evidence>
<dbReference type="EMBL" id="FOOT01000004">
    <property type="protein sequence ID" value="SFG89620.1"/>
    <property type="molecule type" value="Genomic_DNA"/>
</dbReference>
<comment type="cofactor">
    <cofactor evidence="1">
        <name>Ca(2+)</name>
        <dbReference type="ChEBI" id="CHEBI:29108"/>
    </cofactor>
</comment>
<dbReference type="InterPro" id="IPR008183">
    <property type="entry name" value="Aldose_1/G6P_1-epimerase"/>
</dbReference>
<evidence type="ECO:0000313" key="5">
    <source>
        <dbReference type="Proteomes" id="UP000198724"/>
    </source>
</evidence>
<accession>A0A1I2VKH3</accession>
<dbReference type="GO" id="GO:0005975">
    <property type="term" value="P:carbohydrate metabolic process"/>
    <property type="evidence" value="ECO:0007669"/>
    <property type="project" value="InterPro"/>
</dbReference>
<evidence type="ECO:0000256" key="1">
    <source>
        <dbReference type="ARBA" id="ARBA00001913"/>
    </source>
</evidence>
<evidence type="ECO:0000313" key="4">
    <source>
        <dbReference type="EMBL" id="SFG89620.1"/>
    </source>
</evidence>
<dbReference type="Proteomes" id="UP000198724">
    <property type="component" value="Unassembled WGS sequence"/>
</dbReference>
<organism evidence="4 5">
    <name type="scientific">Pontibacter chinhatensis</name>
    <dbReference type="NCBI Taxonomy" id="1436961"/>
    <lineage>
        <taxon>Bacteria</taxon>
        <taxon>Pseudomonadati</taxon>
        <taxon>Bacteroidota</taxon>
        <taxon>Cytophagia</taxon>
        <taxon>Cytophagales</taxon>
        <taxon>Hymenobacteraceae</taxon>
        <taxon>Pontibacter</taxon>
    </lineage>
</organism>
<dbReference type="SUPFAM" id="SSF74650">
    <property type="entry name" value="Galactose mutarotase-like"/>
    <property type="match status" value="1"/>
</dbReference>
<dbReference type="Pfam" id="PF01263">
    <property type="entry name" value="Aldose_epim"/>
    <property type="match status" value="1"/>
</dbReference>
<name>A0A1I2VKH3_9BACT</name>
<dbReference type="PANTHER" id="PTHR11122:SF13">
    <property type="entry name" value="GLUCOSE-6-PHOSPHATE 1-EPIMERASE"/>
    <property type="match status" value="1"/>
</dbReference>
<dbReference type="InterPro" id="IPR037481">
    <property type="entry name" value="LacX"/>
</dbReference>
<dbReference type="CDD" id="cd09024">
    <property type="entry name" value="Aldose_epim_lacX"/>
    <property type="match status" value="1"/>
</dbReference>
<dbReference type="Gene3D" id="2.70.98.10">
    <property type="match status" value="1"/>
</dbReference>
<gene>
    <name evidence="4" type="ORF">SAMN05421739_104225</name>
</gene>
<dbReference type="GO" id="GO:0016853">
    <property type="term" value="F:isomerase activity"/>
    <property type="evidence" value="ECO:0007669"/>
    <property type="project" value="InterPro"/>
</dbReference>
<dbReference type="InterPro" id="IPR011013">
    <property type="entry name" value="Gal_mutarotase_sf_dom"/>
</dbReference>
<dbReference type="GO" id="GO:0030246">
    <property type="term" value="F:carbohydrate binding"/>
    <property type="evidence" value="ECO:0007669"/>
    <property type="project" value="InterPro"/>
</dbReference>
<dbReference type="STRING" id="1436961.SAMN05421739_104225"/>
<comment type="subunit">
    <text evidence="2">Monomer.</text>
</comment>
<keyword evidence="5" id="KW-1185">Reference proteome</keyword>